<evidence type="ECO:0000313" key="1">
    <source>
        <dbReference type="EMBL" id="WBO24353.1"/>
    </source>
</evidence>
<name>A0ABY7NS71_9SPHN</name>
<dbReference type="RefSeq" id="WP_270078980.1">
    <property type="nucleotide sequence ID" value="NZ_CP115174.1"/>
</dbReference>
<gene>
    <name evidence="1" type="ORF">PBT88_09745</name>
</gene>
<proteinExistence type="predicted"/>
<accession>A0ABY7NS71</accession>
<reference evidence="1 2" key="1">
    <citation type="submission" date="2022-12" db="EMBL/GenBank/DDBJ databases">
        <title>Sphingomonas abieness sp. nov., an endophytic bacterium isolated from Abies koreana.</title>
        <authorList>
            <person name="Jiang L."/>
            <person name="Lee J."/>
        </authorList>
    </citation>
    <scope>NUCLEOTIDE SEQUENCE [LARGE SCALE GENOMIC DNA]</scope>
    <source>
        <strain evidence="2">PAMB 00755</strain>
    </source>
</reference>
<organism evidence="1 2">
    <name type="scientific">Sphingomonas abietis</name>
    <dbReference type="NCBI Taxonomy" id="3012344"/>
    <lineage>
        <taxon>Bacteria</taxon>
        <taxon>Pseudomonadati</taxon>
        <taxon>Pseudomonadota</taxon>
        <taxon>Alphaproteobacteria</taxon>
        <taxon>Sphingomonadales</taxon>
        <taxon>Sphingomonadaceae</taxon>
        <taxon>Sphingomonas</taxon>
    </lineage>
</organism>
<evidence type="ECO:0000313" key="2">
    <source>
        <dbReference type="Proteomes" id="UP001210865"/>
    </source>
</evidence>
<keyword evidence="2" id="KW-1185">Reference proteome</keyword>
<dbReference type="Proteomes" id="UP001210865">
    <property type="component" value="Chromosome"/>
</dbReference>
<dbReference type="EMBL" id="CP115174">
    <property type="protein sequence ID" value="WBO24353.1"/>
    <property type="molecule type" value="Genomic_DNA"/>
</dbReference>
<protein>
    <submittedName>
        <fullName evidence="1">Uncharacterized protein</fullName>
    </submittedName>
</protein>
<sequence length="197" mass="21533">MSLDGSSLSASSMIALASETLSLNGYRVVRDMTDMKRLGDQALLAEDAYSVVSVVAFETWQQVERDWAEAQADLVDLLARRLSRSAPKAWDGYLVLLCAGEPADRLDADRIERDTSRVRKIVATGGRLRTSADVARVLDLLLPLELPGDLAALEDVLDALPELMAKTVDRAKLKIVVDAYRDGEPPLERLHESGGGR</sequence>